<keyword evidence="4 9" id="KW-0863">Zinc-finger</keyword>
<dbReference type="GO" id="GO:0045944">
    <property type="term" value="P:positive regulation of transcription by RNA polymerase II"/>
    <property type="evidence" value="ECO:0007669"/>
    <property type="project" value="UniProtKB-ARBA"/>
</dbReference>
<feature type="region of interest" description="Disordered" evidence="10">
    <location>
        <begin position="513"/>
        <end position="550"/>
    </location>
</feature>
<evidence type="ECO:0000256" key="8">
    <source>
        <dbReference type="ARBA" id="ARBA00023163"/>
    </source>
</evidence>
<dbReference type="Pfam" id="PF00096">
    <property type="entry name" value="zf-C2H2"/>
    <property type="match status" value="3"/>
</dbReference>
<feature type="domain" description="C2H2-type" evidence="11">
    <location>
        <begin position="695"/>
        <end position="724"/>
    </location>
</feature>
<gene>
    <name evidence="12" type="ORF">PPACK8108_LOCUS2075</name>
</gene>
<reference evidence="12" key="1">
    <citation type="submission" date="2022-06" db="EMBL/GenBank/DDBJ databases">
        <authorList>
            <consortium name="SYNGENTA / RWTH Aachen University"/>
        </authorList>
    </citation>
    <scope>NUCLEOTIDE SEQUENCE</scope>
</reference>
<dbReference type="InterPro" id="IPR036236">
    <property type="entry name" value="Znf_C2H2_sf"/>
</dbReference>
<protein>
    <submittedName>
        <fullName evidence="12">Zinc finger protein 37</fullName>
    </submittedName>
</protein>
<keyword evidence="7" id="KW-0238">DNA-binding</keyword>
<dbReference type="FunFam" id="3.30.160.60:FF:002737">
    <property type="entry name" value="AGAP008430-PA"/>
    <property type="match status" value="1"/>
</dbReference>
<feature type="domain" description="C2H2-type" evidence="11">
    <location>
        <begin position="352"/>
        <end position="382"/>
    </location>
</feature>
<dbReference type="InterPro" id="IPR050329">
    <property type="entry name" value="GLI_C2H2-zinc-finger"/>
</dbReference>
<evidence type="ECO:0000259" key="11">
    <source>
        <dbReference type="PROSITE" id="PS50157"/>
    </source>
</evidence>
<dbReference type="GO" id="GO:0000978">
    <property type="term" value="F:RNA polymerase II cis-regulatory region sequence-specific DNA binding"/>
    <property type="evidence" value="ECO:0007669"/>
    <property type="project" value="UniProtKB-ARBA"/>
</dbReference>
<keyword evidence="2" id="KW-0479">Metal-binding</keyword>
<dbReference type="PROSITE" id="PS50157">
    <property type="entry name" value="ZINC_FINGER_C2H2_2"/>
    <property type="match status" value="6"/>
</dbReference>
<keyword evidence="3" id="KW-0677">Repeat</keyword>
<feature type="domain" description="C2H2-type" evidence="11">
    <location>
        <begin position="725"/>
        <end position="754"/>
    </location>
</feature>
<accession>A0AAV0AH20</accession>
<dbReference type="GO" id="GO:0005634">
    <property type="term" value="C:nucleus"/>
    <property type="evidence" value="ECO:0007669"/>
    <property type="project" value="UniProtKB-ARBA"/>
</dbReference>
<keyword evidence="8" id="KW-0804">Transcription</keyword>
<dbReference type="Proteomes" id="UP001153365">
    <property type="component" value="Unassembled WGS sequence"/>
</dbReference>
<evidence type="ECO:0000256" key="6">
    <source>
        <dbReference type="ARBA" id="ARBA00023015"/>
    </source>
</evidence>
<evidence type="ECO:0000313" key="13">
    <source>
        <dbReference type="Proteomes" id="UP001153365"/>
    </source>
</evidence>
<dbReference type="Gene3D" id="3.30.160.60">
    <property type="entry name" value="Classic Zinc Finger"/>
    <property type="match status" value="7"/>
</dbReference>
<proteinExistence type="inferred from homology"/>
<organism evidence="12 13">
    <name type="scientific">Phakopsora pachyrhizi</name>
    <name type="common">Asian soybean rust disease fungus</name>
    <dbReference type="NCBI Taxonomy" id="170000"/>
    <lineage>
        <taxon>Eukaryota</taxon>
        <taxon>Fungi</taxon>
        <taxon>Dikarya</taxon>
        <taxon>Basidiomycota</taxon>
        <taxon>Pucciniomycotina</taxon>
        <taxon>Pucciniomycetes</taxon>
        <taxon>Pucciniales</taxon>
        <taxon>Phakopsoraceae</taxon>
        <taxon>Phakopsora</taxon>
    </lineage>
</organism>
<dbReference type="PROSITE" id="PS00028">
    <property type="entry name" value="ZINC_FINGER_C2H2_1"/>
    <property type="match status" value="5"/>
</dbReference>
<keyword evidence="13" id="KW-1185">Reference proteome</keyword>
<evidence type="ECO:0000256" key="5">
    <source>
        <dbReference type="ARBA" id="ARBA00022833"/>
    </source>
</evidence>
<feature type="domain" description="C2H2-type" evidence="11">
    <location>
        <begin position="667"/>
        <end position="694"/>
    </location>
</feature>
<evidence type="ECO:0000256" key="10">
    <source>
        <dbReference type="SAM" id="MobiDB-lite"/>
    </source>
</evidence>
<dbReference type="PANTHER" id="PTHR19818">
    <property type="entry name" value="ZINC FINGER PROTEIN ZIC AND GLI"/>
    <property type="match status" value="1"/>
</dbReference>
<feature type="domain" description="C2H2-type" evidence="11">
    <location>
        <begin position="755"/>
        <end position="782"/>
    </location>
</feature>
<dbReference type="FunFam" id="3.30.160.60:FF:000690">
    <property type="entry name" value="Zinc finger protein 354C"/>
    <property type="match status" value="1"/>
</dbReference>
<evidence type="ECO:0000256" key="2">
    <source>
        <dbReference type="ARBA" id="ARBA00022723"/>
    </source>
</evidence>
<sequence length="786" mass="87126">MSGRNNSQPSCSSSSSFYSTFQSTNHHQLHIPICCLSQPIHLFKPDHQSNHLIQPTSLSSDINQPAEPAEPASSDSTSCYSELWNGFFNLHPSVPSHHNRCVPSDRLSDNFCCSDQLCAPPLDHSDQLCNIPNCHSSLDRLDSGRGYHLPLRPYTPVNTSCCSVPPAFLTNPTPTTLPSTPSSPTNQRPSALRFDTGCECCEAGCPPSSNLPDPCLDCVIPPPPSPCSQNNRSEIRLKSPSLGSCISTSDHDLNPSTPTFTNEAISDDIVWINKELEELIKCCCCDEPTPSASLPAHHLDAHPAHHVHFNRLGNTSTSQLPLNSFSHSTSPTPVVSTFNFGSRPTPKPSVRLWCQWKDCNREFASQNSLVEHVNNCHLFQNSNIPTPNYGSPRSSSFNLSCCNPTSTLSPSLDLSDVMFVPRIVPSRQDGQESALELLLAGCGASPCDPQPGDTTASSFPTSSANLSASCPTRTNHNSPLKRVRDNYSEVCTDSVCNTPKLFTFGDLSGSTSSPAPKDYGFQSQNSFYDRSSPVEARSNAKTLAQKEPKKNVKPEKVHLCRWEGCRGRMFESTAELTKHISSEHVGSGKSKYMCKWEGCCCGEAIQRTTGKTKEEEEEEEERKLITKRKKKSGTSVEYGDGERPRKTFNQRQKVMRHLQVHTGDRPFLCEVCDKRFGEMATLIQHRRTHTNEKPYKCQHPNCGKSFALQSALTIHSRTHSGLKPFRCHFEGCKASFSESSNLSKHLRTHTGVKPFECERCGKRFSRSDQLIRHKKIHLRYDTAKKS</sequence>
<comment type="caution">
    <text evidence="12">The sequence shown here is derived from an EMBL/GenBank/DDBJ whole genome shotgun (WGS) entry which is preliminary data.</text>
</comment>
<name>A0AAV0AH20_PHAPC</name>
<dbReference type="GO" id="GO:0008270">
    <property type="term" value="F:zinc ion binding"/>
    <property type="evidence" value="ECO:0007669"/>
    <property type="project" value="UniProtKB-KW"/>
</dbReference>
<dbReference type="FunFam" id="3.30.160.60:FF:000125">
    <property type="entry name" value="Putative zinc finger protein 143"/>
    <property type="match status" value="2"/>
</dbReference>
<evidence type="ECO:0000256" key="3">
    <source>
        <dbReference type="ARBA" id="ARBA00022737"/>
    </source>
</evidence>
<evidence type="ECO:0000256" key="9">
    <source>
        <dbReference type="PROSITE-ProRule" id="PRU00042"/>
    </source>
</evidence>
<dbReference type="GO" id="GO:0000981">
    <property type="term" value="F:DNA-binding transcription factor activity, RNA polymerase II-specific"/>
    <property type="evidence" value="ECO:0007669"/>
    <property type="project" value="TreeGrafter"/>
</dbReference>
<dbReference type="AlphaFoldDB" id="A0AAV0AH20"/>
<keyword evidence="6" id="KW-0805">Transcription regulation</keyword>
<dbReference type="SUPFAM" id="SSF57667">
    <property type="entry name" value="beta-beta-alpha zinc fingers"/>
    <property type="match status" value="4"/>
</dbReference>
<comment type="similarity">
    <text evidence="1">Belongs to the krueppel C2H2-type zinc-finger protein family.</text>
</comment>
<dbReference type="EMBL" id="CALTRL010000364">
    <property type="protein sequence ID" value="CAH7667655.1"/>
    <property type="molecule type" value="Genomic_DNA"/>
</dbReference>
<feature type="domain" description="C2H2-type" evidence="11">
    <location>
        <begin position="646"/>
        <end position="666"/>
    </location>
</feature>
<feature type="region of interest" description="Disordered" evidence="10">
    <location>
        <begin position="610"/>
        <end position="644"/>
    </location>
</feature>
<evidence type="ECO:0000256" key="7">
    <source>
        <dbReference type="ARBA" id="ARBA00023125"/>
    </source>
</evidence>
<feature type="compositionally biased region" description="Polar residues" evidence="10">
    <location>
        <begin position="53"/>
        <end position="63"/>
    </location>
</feature>
<dbReference type="InterPro" id="IPR013087">
    <property type="entry name" value="Znf_C2H2_type"/>
</dbReference>
<feature type="region of interest" description="Disordered" evidence="10">
    <location>
        <begin position="53"/>
        <end position="74"/>
    </location>
</feature>
<feature type="compositionally biased region" description="Polar residues" evidence="10">
    <location>
        <begin position="452"/>
        <end position="478"/>
    </location>
</feature>
<keyword evidence="5" id="KW-0862">Zinc</keyword>
<feature type="region of interest" description="Disordered" evidence="10">
    <location>
        <begin position="450"/>
        <end position="481"/>
    </location>
</feature>
<evidence type="ECO:0000313" key="12">
    <source>
        <dbReference type="EMBL" id="CAH7667655.1"/>
    </source>
</evidence>
<evidence type="ECO:0000256" key="4">
    <source>
        <dbReference type="ARBA" id="ARBA00022771"/>
    </source>
</evidence>
<evidence type="ECO:0000256" key="1">
    <source>
        <dbReference type="ARBA" id="ARBA00006991"/>
    </source>
</evidence>
<dbReference type="PANTHER" id="PTHR19818:SF139">
    <property type="entry name" value="PAIR-RULE PROTEIN ODD-PAIRED"/>
    <property type="match status" value="1"/>
</dbReference>
<dbReference type="SMART" id="SM00355">
    <property type="entry name" value="ZnF_C2H2"/>
    <property type="match status" value="7"/>
</dbReference>